<comment type="similarity">
    <text evidence="2 11">Belongs to the complex I NDUFA13 subunit family.</text>
</comment>
<evidence type="ECO:0000313" key="12">
    <source>
        <dbReference type="EMBL" id="KAJ6260381.1"/>
    </source>
</evidence>
<evidence type="ECO:0000313" key="13">
    <source>
        <dbReference type="Proteomes" id="UP001221413"/>
    </source>
</evidence>
<name>A0AAD6NI34_DREDA</name>
<evidence type="ECO:0000256" key="3">
    <source>
        <dbReference type="ARBA" id="ARBA00022448"/>
    </source>
</evidence>
<keyword evidence="7 11" id="KW-0249">Electron transport</keyword>
<evidence type="ECO:0000256" key="4">
    <source>
        <dbReference type="ARBA" id="ARBA00022660"/>
    </source>
</evidence>
<evidence type="ECO:0000256" key="9">
    <source>
        <dbReference type="ARBA" id="ARBA00023128"/>
    </source>
</evidence>
<comment type="caution">
    <text evidence="12">The sequence shown here is derived from an EMBL/GenBank/DDBJ whole genome shotgun (WGS) entry which is preliminary data.</text>
</comment>
<keyword evidence="13" id="KW-1185">Reference proteome</keyword>
<reference evidence="12" key="1">
    <citation type="submission" date="2023-01" db="EMBL/GenBank/DDBJ databases">
        <title>The chitinases involved in constricting ring structure development in the nematode-trapping fungus Drechslerella dactyloides.</title>
        <authorList>
            <person name="Wang R."/>
            <person name="Zhang L."/>
            <person name="Tang P."/>
            <person name="Li S."/>
            <person name="Liang L."/>
        </authorList>
    </citation>
    <scope>NUCLEOTIDE SEQUENCE</scope>
    <source>
        <strain evidence="12">YMF1.00031</strain>
    </source>
</reference>
<evidence type="ECO:0000256" key="6">
    <source>
        <dbReference type="ARBA" id="ARBA00022792"/>
    </source>
</evidence>
<sequence>MSQDLPPQGGYGPVQYRRNLPPRGFRPAFYIFATFAVCSELLREKRWARIHLVPVLQAEEDRDMVRRVWAGERREELLMKDVKGWKLGSVYHSDRCISPNPQSIALNIAMASNTSNIEYEYYRFVKPSFVPTPAQITPGLPPHYVPEQEQEAK</sequence>
<organism evidence="12 13">
    <name type="scientific">Drechslerella dactyloides</name>
    <name type="common">Nematode-trapping fungus</name>
    <name type="synonym">Arthrobotrys dactyloides</name>
    <dbReference type="NCBI Taxonomy" id="74499"/>
    <lineage>
        <taxon>Eukaryota</taxon>
        <taxon>Fungi</taxon>
        <taxon>Dikarya</taxon>
        <taxon>Ascomycota</taxon>
        <taxon>Pezizomycotina</taxon>
        <taxon>Orbiliomycetes</taxon>
        <taxon>Orbiliales</taxon>
        <taxon>Orbiliaceae</taxon>
        <taxon>Drechslerella</taxon>
    </lineage>
</organism>
<proteinExistence type="inferred from homology"/>
<keyword evidence="3 11" id="KW-0813">Transport</keyword>
<dbReference type="EMBL" id="JAQGDS010000005">
    <property type="protein sequence ID" value="KAJ6260381.1"/>
    <property type="molecule type" value="Genomic_DNA"/>
</dbReference>
<dbReference type="GO" id="GO:0045271">
    <property type="term" value="C:respiratory chain complex I"/>
    <property type="evidence" value="ECO:0007669"/>
    <property type="project" value="UniProtKB-UniRule"/>
</dbReference>
<dbReference type="InterPro" id="IPR009346">
    <property type="entry name" value="GRIM-19"/>
</dbReference>
<dbReference type="Pfam" id="PF06212">
    <property type="entry name" value="GRIM-19"/>
    <property type="match status" value="1"/>
</dbReference>
<comment type="function">
    <text evidence="11">Complex I functions in the transfer of electrons from NADH to the respiratory chain. Accessory subunit of the mitochondrial membrane respiratory chain NADH dehydrogenase (Complex I), that is believed not to be involved in catalysis.</text>
</comment>
<dbReference type="PANTHER" id="PTHR12966:SF0">
    <property type="entry name" value="NADH DEHYDROGENASE [UBIQUINONE] 1 ALPHA SUBCOMPLEX SUBUNIT 13"/>
    <property type="match status" value="1"/>
</dbReference>
<dbReference type="GO" id="GO:0005743">
    <property type="term" value="C:mitochondrial inner membrane"/>
    <property type="evidence" value="ECO:0007669"/>
    <property type="project" value="UniProtKB-SubCell"/>
</dbReference>
<evidence type="ECO:0000256" key="10">
    <source>
        <dbReference type="ARBA" id="ARBA00023136"/>
    </source>
</evidence>
<keyword evidence="9 11" id="KW-0496">Mitochondrion</keyword>
<evidence type="ECO:0000256" key="8">
    <source>
        <dbReference type="ARBA" id="ARBA00022989"/>
    </source>
</evidence>
<accession>A0AAD6NI34</accession>
<evidence type="ECO:0000256" key="2">
    <source>
        <dbReference type="ARBA" id="ARBA00007312"/>
    </source>
</evidence>
<dbReference type="AlphaFoldDB" id="A0AAD6NI34"/>
<keyword evidence="10" id="KW-0472">Membrane</keyword>
<dbReference type="PANTHER" id="PTHR12966">
    <property type="entry name" value="NADH DEHYDROGENASE UBIQUINONE 1 ALPHA SUBCOMPLEX SUBUNIT 13"/>
    <property type="match status" value="1"/>
</dbReference>
<evidence type="ECO:0000256" key="11">
    <source>
        <dbReference type="RuleBase" id="RU368034"/>
    </source>
</evidence>
<evidence type="ECO:0000256" key="5">
    <source>
        <dbReference type="ARBA" id="ARBA00022692"/>
    </source>
</evidence>
<dbReference type="Proteomes" id="UP001221413">
    <property type="component" value="Unassembled WGS sequence"/>
</dbReference>
<gene>
    <name evidence="12" type="ORF">Dda_4607</name>
</gene>
<comment type="subcellular location">
    <subcellularLocation>
        <location evidence="1 11">Mitochondrion inner membrane</location>
        <topology evidence="1 11">Single-pass membrane protein</topology>
        <orientation evidence="1 11">Matrix side</orientation>
    </subcellularLocation>
</comment>
<keyword evidence="5" id="KW-0812">Transmembrane</keyword>
<keyword evidence="4 11" id="KW-0679">Respiratory chain</keyword>
<protein>
    <recommendedName>
        <fullName evidence="11">NADH dehydrogenase [ubiquinone] 1 alpha subcomplex subunit 13</fullName>
    </recommendedName>
</protein>
<keyword evidence="8" id="KW-1133">Transmembrane helix</keyword>
<evidence type="ECO:0000256" key="7">
    <source>
        <dbReference type="ARBA" id="ARBA00022982"/>
    </source>
</evidence>
<keyword evidence="6 11" id="KW-0999">Mitochondrion inner membrane</keyword>
<evidence type="ECO:0000256" key="1">
    <source>
        <dbReference type="ARBA" id="ARBA00004298"/>
    </source>
</evidence>